<dbReference type="AlphaFoldDB" id="A0A0G4FUJ3"/>
<proteinExistence type="predicted"/>
<sequence length="179" mass="19596">MQDPTILHALLSDCSALLCSFFQEAHRHWTEMARGTYNWERKWQEAEVVLSLTPEDLTTFVKTFLTLSVPASEEATHKVRALEVVVNAGSEVGVKKQQAKPTLSASVSLAPQTPKVKIKATSEPGSKVVEGITIEVSPPSEAEEEEAQDSAHLEDDLKILAMKKGLEAFPGMAFKPVPK</sequence>
<gene>
    <name evidence="1" type="ORF">Cvel_18854</name>
</gene>
<protein>
    <submittedName>
        <fullName evidence="1">Uncharacterized protein</fullName>
    </submittedName>
</protein>
<reference evidence="1" key="1">
    <citation type="submission" date="2014-11" db="EMBL/GenBank/DDBJ databases">
        <authorList>
            <person name="Otto D Thomas"/>
            <person name="Naeem Raeece"/>
        </authorList>
    </citation>
    <scope>NUCLEOTIDE SEQUENCE</scope>
</reference>
<accession>A0A0G4FUJ3</accession>
<evidence type="ECO:0000313" key="1">
    <source>
        <dbReference type="EMBL" id="CEM18607.1"/>
    </source>
</evidence>
<name>A0A0G4FUJ3_9ALVE</name>
<organism evidence="1">
    <name type="scientific">Chromera velia CCMP2878</name>
    <dbReference type="NCBI Taxonomy" id="1169474"/>
    <lineage>
        <taxon>Eukaryota</taxon>
        <taxon>Sar</taxon>
        <taxon>Alveolata</taxon>
        <taxon>Colpodellida</taxon>
        <taxon>Chromeraceae</taxon>
        <taxon>Chromera</taxon>
    </lineage>
</organism>
<dbReference type="EMBL" id="CDMZ01000645">
    <property type="protein sequence ID" value="CEM18607.1"/>
    <property type="molecule type" value="Genomic_DNA"/>
</dbReference>
<dbReference type="Gene3D" id="3.30.830.10">
    <property type="entry name" value="Metalloenzyme, LuxS/M16 peptidase-like"/>
    <property type="match status" value="1"/>
</dbReference>
<dbReference type="VEuPathDB" id="CryptoDB:Cvel_18854"/>